<dbReference type="Proteomes" id="UP000192708">
    <property type="component" value="Unassembled WGS sequence"/>
</dbReference>
<feature type="binding site" evidence="5">
    <location>
        <position position="90"/>
    </location>
    <ligand>
        <name>substrate</name>
    </ligand>
</feature>
<feature type="binding site" evidence="5">
    <location>
        <position position="224"/>
    </location>
    <ligand>
        <name>substrate</name>
    </ligand>
</feature>
<organism evidence="11 12">
    <name type="scientific">Polynucleobacter kasalickyi</name>
    <dbReference type="NCBI Taxonomy" id="1938817"/>
    <lineage>
        <taxon>Bacteria</taxon>
        <taxon>Pseudomonadati</taxon>
        <taxon>Pseudomonadota</taxon>
        <taxon>Betaproteobacteria</taxon>
        <taxon>Burkholderiales</taxon>
        <taxon>Burkholderiaceae</taxon>
        <taxon>Polynucleobacter</taxon>
    </lineage>
</organism>
<dbReference type="OrthoDB" id="9762536at2"/>
<dbReference type="InterPro" id="IPR001347">
    <property type="entry name" value="SIS_dom"/>
</dbReference>
<feature type="domain" description="SIS" evidence="10">
    <location>
        <begin position="43"/>
        <end position="186"/>
    </location>
</feature>
<evidence type="ECO:0000259" key="9">
    <source>
        <dbReference type="PROSITE" id="PS51371"/>
    </source>
</evidence>
<keyword evidence="12" id="KW-1185">Reference proteome</keyword>
<dbReference type="InterPro" id="IPR000644">
    <property type="entry name" value="CBS_dom"/>
</dbReference>
<dbReference type="PANTHER" id="PTHR42745:SF1">
    <property type="entry name" value="ARABINOSE 5-PHOSPHATE ISOMERASE KDSD"/>
    <property type="match status" value="1"/>
</dbReference>
<dbReference type="InterPro" id="IPR046348">
    <property type="entry name" value="SIS_dom_sf"/>
</dbReference>
<feature type="site" description="Catalytically relevant" evidence="7">
    <location>
        <position position="195"/>
    </location>
</feature>
<dbReference type="InterPro" id="IPR004800">
    <property type="entry name" value="KdsD/KpsF-type"/>
</dbReference>
<feature type="binding site" evidence="5">
    <location>
        <position position="84"/>
    </location>
    <ligand>
        <name>substrate</name>
    </ligand>
</feature>
<keyword evidence="3 8" id="KW-0129">CBS domain</keyword>
<name>A0A1W2AQ42_9BURK</name>
<dbReference type="InterPro" id="IPR046342">
    <property type="entry name" value="CBS_dom_sf"/>
</dbReference>
<evidence type="ECO:0000313" key="12">
    <source>
        <dbReference type="Proteomes" id="UP000192708"/>
    </source>
</evidence>
<feature type="domain" description="CBS" evidence="9">
    <location>
        <begin position="212"/>
        <end position="270"/>
    </location>
</feature>
<dbReference type="GO" id="GO:1901135">
    <property type="term" value="P:carbohydrate derivative metabolic process"/>
    <property type="evidence" value="ECO:0007669"/>
    <property type="project" value="InterPro"/>
</dbReference>
<proteinExistence type="inferred from homology"/>
<feature type="site" description="Catalytically relevant" evidence="7">
    <location>
        <position position="113"/>
    </location>
</feature>
<keyword evidence="11" id="KW-0413">Isomerase</keyword>
<dbReference type="InterPro" id="IPR050986">
    <property type="entry name" value="GutQ/KpsF_isomerases"/>
</dbReference>
<dbReference type="SMART" id="SM00116">
    <property type="entry name" value="CBS"/>
    <property type="match status" value="2"/>
</dbReference>
<dbReference type="Pfam" id="PF00571">
    <property type="entry name" value="CBS"/>
    <property type="match status" value="1"/>
</dbReference>
<dbReference type="CDD" id="cd05014">
    <property type="entry name" value="SIS_Kpsf"/>
    <property type="match status" value="1"/>
</dbReference>
<evidence type="ECO:0000259" key="10">
    <source>
        <dbReference type="PROSITE" id="PS51464"/>
    </source>
</evidence>
<dbReference type="NCBIfam" id="TIGR00393">
    <property type="entry name" value="kpsF"/>
    <property type="match status" value="1"/>
</dbReference>
<accession>A0A1W2AQ42</accession>
<feature type="site" description="Catalytically relevant" evidence="7">
    <location>
        <position position="61"/>
    </location>
</feature>
<protein>
    <submittedName>
        <fullName evidence="11">Arabinose-5-phosphate isomerase</fullName>
    </submittedName>
</protein>
<feature type="binding site" evidence="5">
    <location>
        <position position="277"/>
    </location>
    <ligand>
        <name>substrate</name>
    </ligand>
</feature>
<keyword evidence="6" id="KW-0862">Zinc</keyword>
<dbReference type="InterPro" id="IPR035474">
    <property type="entry name" value="SIS_Kpsf"/>
</dbReference>
<dbReference type="Pfam" id="PF01380">
    <property type="entry name" value="SIS"/>
    <property type="match status" value="1"/>
</dbReference>
<evidence type="ECO:0000256" key="1">
    <source>
        <dbReference type="ARBA" id="ARBA00008165"/>
    </source>
</evidence>
<keyword evidence="6" id="KW-0479">Metal-binding</keyword>
<evidence type="ECO:0000313" key="11">
    <source>
        <dbReference type="EMBL" id="SMC62783.1"/>
    </source>
</evidence>
<dbReference type="CDD" id="cd04604">
    <property type="entry name" value="CBS_pair_SIS_assoc"/>
    <property type="match status" value="1"/>
</dbReference>
<evidence type="ECO:0000256" key="6">
    <source>
        <dbReference type="PIRSR" id="PIRSR004692-2"/>
    </source>
</evidence>
<sequence length="331" mass="36101">MIFEQSEHFTNLAKNTLEIESQGIQLLKNRFDNQEQRDAFLKAVDLLMHCRGRIVVSGIGKSGHIARKIAATFASTGSPAFFVHPAEASHGDLGMVQSEDVFLALSYSGEATELMTIVPLIKRMGAKLIAMTGKPESSLAKFADIHLNVAIQKEACPLNLAPTTSTTATLAMGDALAVVLLDAKNFQASDFALSHPGGSLGKRLLTLVRDIMHSGNDIPTNTVTDSFKNLLLEMSKKRLGMTIITDINQSVLGVFTDGDLRRLLEKTLQLEDVKVADVITLQPKTVSQDVLAAEALEIMERHRINQLVVVDQHNKLVGALNMHDLLTNKIL</sequence>
<dbReference type="PROSITE" id="PS51464">
    <property type="entry name" value="SIS"/>
    <property type="match status" value="1"/>
</dbReference>
<dbReference type="GO" id="GO:0097367">
    <property type="term" value="F:carbohydrate derivative binding"/>
    <property type="evidence" value="ECO:0007669"/>
    <property type="project" value="InterPro"/>
</dbReference>
<evidence type="ECO:0000256" key="7">
    <source>
        <dbReference type="PIRSR" id="PIRSR004692-3"/>
    </source>
</evidence>
<dbReference type="AlphaFoldDB" id="A0A1W2AQ42"/>
<dbReference type="GO" id="GO:0046872">
    <property type="term" value="F:metal ion binding"/>
    <property type="evidence" value="ECO:0007669"/>
    <property type="project" value="UniProtKB-KW"/>
</dbReference>
<evidence type="ECO:0000256" key="5">
    <source>
        <dbReference type="PIRSR" id="PIRSR004692-1"/>
    </source>
</evidence>
<dbReference type="STRING" id="1938817.SAMN06296008_1107"/>
<dbReference type="FunFam" id="3.40.50.10490:FF:000011">
    <property type="entry name" value="Arabinose 5-phosphate isomerase"/>
    <property type="match status" value="1"/>
</dbReference>
<evidence type="ECO:0000256" key="2">
    <source>
        <dbReference type="ARBA" id="ARBA00022737"/>
    </source>
</evidence>
<dbReference type="EMBL" id="FWXJ01000010">
    <property type="protein sequence ID" value="SMC62783.1"/>
    <property type="molecule type" value="Genomic_DNA"/>
</dbReference>
<dbReference type="Gene3D" id="3.10.580.10">
    <property type="entry name" value="CBS-domain"/>
    <property type="match status" value="1"/>
</dbReference>
<gene>
    <name evidence="11" type="ORF">SAMN06296008_1107</name>
</gene>
<dbReference type="SUPFAM" id="SSF53697">
    <property type="entry name" value="SIS domain"/>
    <property type="match status" value="1"/>
</dbReference>
<evidence type="ECO:0000256" key="4">
    <source>
        <dbReference type="PIRNR" id="PIRNR004692"/>
    </source>
</evidence>
<dbReference type="RefSeq" id="WP_084283923.1">
    <property type="nucleotide sequence ID" value="NZ_FWXJ01000010.1"/>
</dbReference>
<dbReference type="PIRSF" id="PIRSF004692">
    <property type="entry name" value="KdsD_KpsF"/>
    <property type="match status" value="1"/>
</dbReference>
<feature type="site" description="Catalytically relevant" evidence="7">
    <location>
        <position position="154"/>
    </location>
</feature>
<dbReference type="Gene3D" id="3.40.50.10490">
    <property type="entry name" value="Glucose-6-phosphate isomerase like protein, domain 1"/>
    <property type="match status" value="1"/>
</dbReference>
<reference evidence="11 12" key="1">
    <citation type="submission" date="2017-04" db="EMBL/GenBank/DDBJ databases">
        <authorList>
            <person name="Afonso C.L."/>
            <person name="Miller P.J."/>
            <person name="Scott M.A."/>
            <person name="Spackman E."/>
            <person name="Goraichik I."/>
            <person name="Dimitrov K.M."/>
            <person name="Suarez D.L."/>
            <person name="Swayne D.E."/>
        </authorList>
    </citation>
    <scope>NUCLEOTIDE SEQUENCE [LARGE SCALE GENOMIC DNA]</scope>
    <source>
        <strain evidence="11 12">VK13</strain>
    </source>
</reference>
<dbReference type="GO" id="GO:0019146">
    <property type="term" value="F:arabinose-5-phosphate isomerase activity"/>
    <property type="evidence" value="ECO:0007669"/>
    <property type="project" value="UniProtKB-ARBA"/>
</dbReference>
<feature type="domain" description="CBS" evidence="9">
    <location>
        <begin position="278"/>
        <end position="331"/>
    </location>
</feature>
<evidence type="ECO:0000256" key="3">
    <source>
        <dbReference type="ARBA" id="ARBA00023122"/>
    </source>
</evidence>
<dbReference type="GO" id="GO:0005975">
    <property type="term" value="P:carbohydrate metabolic process"/>
    <property type="evidence" value="ECO:0007669"/>
    <property type="project" value="InterPro"/>
</dbReference>
<keyword evidence="2" id="KW-0677">Repeat</keyword>
<dbReference type="PANTHER" id="PTHR42745">
    <property type="match status" value="1"/>
</dbReference>
<evidence type="ECO:0000256" key="8">
    <source>
        <dbReference type="PROSITE-ProRule" id="PRU00703"/>
    </source>
</evidence>
<feature type="binding site" evidence="6">
    <location>
        <position position="84"/>
    </location>
    <ligand>
        <name>Zn(2+)</name>
        <dbReference type="ChEBI" id="CHEBI:29105"/>
    </ligand>
</feature>
<comment type="similarity">
    <text evidence="1 4">Belongs to the SIS family. GutQ/KpsF subfamily.</text>
</comment>
<dbReference type="PROSITE" id="PS51371">
    <property type="entry name" value="CBS"/>
    <property type="match status" value="2"/>
</dbReference>